<proteinExistence type="inferred from homology"/>
<dbReference type="EMBL" id="MVHD01000010">
    <property type="protein sequence ID" value="OQZ91358.1"/>
    <property type="molecule type" value="Genomic_DNA"/>
</dbReference>
<keyword evidence="2" id="KW-0560">Oxidoreductase</keyword>
<dbReference type="Proteomes" id="UP000192319">
    <property type="component" value="Unassembled WGS sequence"/>
</dbReference>
<dbReference type="PANTHER" id="PTHR39428">
    <property type="entry name" value="F420H(2)-DEPENDENT QUINONE REDUCTASE RV1261C"/>
    <property type="match status" value="1"/>
</dbReference>
<dbReference type="Gene3D" id="2.30.110.10">
    <property type="entry name" value="Electron Transport, Fmn-binding Protein, Chain A"/>
    <property type="match status" value="1"/>
</dbReference>
<comment type="catalytic activity">
    <reaction evidence="3">
        <text>oxidized coenzyme F420-(gamma-L-Glu)(n) + a quinol + H(+) = reduced coenzyme F420-(gamma-L-Glu)(n) + a quinone</text>
        <dbReference type="Rhea" id="RHEA:39663"/>
        <dbReference type="Rhea" id="RHEA-COMP:12939"/>
        <dbReference type="Rhea" id="RHEA-COMP:14378"/>
        <dbReference type="ChEBI" id="CHEBI:15378"/>
        <dbReference type="ChEBI" id="CHEBI:24646"/>
        <dbReference type="ChEBI" id="CHEBI:132124"/>
        <dbReference type="ChEBI" id="CHEBI:133980"/>
        <dbReference type="ChEBI" id="CHEBI:139511"/>
    </reaction>
</comment>
<dbReference type="NCBIfam" id="TIGR00026">
    <property type="entry name" value="hi_GC_TIGR00026"/>
    <property type="match status" value="1"/>
</dbReference>
<evidence type="ECO:0000313" key="4">
    <source>
        <dbReference type="EMBL" id="MCV7380946.1"/>
    </source>
</evidence>
<dbReference type="GO" id="GO:0016491">
    <property type="term" value="F:oxidoreductase activity"/>
    <property type="evidence" value="ECO:0007669"/>
    <property type="project" value="UniProtKB-KW"/>
</dbReference>
<evidence type="ECO:0000313" key="5">
    <source>
        <dbReference type="EMBL" id="OQZ91358.1"/>
    </source>
</evidence>
<dbReference type="InterPro" id="IPR004378">
    <property type="entry name" value="F420H2_quin_Rdtase"/>
</dbReference>
<comment type="caution">
    <text evidence="4">The sequence shown here is derived from an EMBL/GenBank/DDBJ whole genome shotgun (WGS) entry which is preliminary data.</text>
</comment>
<dbReference type="PANTHER" id="PTHR39428:SF1">
    <property type="entry name" value="F420H(2)-DEPENDENT QUINONE REDUCTASE RV1261C"/>
    <property type="match status" value="1"/>
</dbReference>
<dbReference type="InterPro" id="IPR012349">
    <property type="entry name" value="Split_barrel_FMN-bd"/>
</dbReference>
<dbReference type="EMBL" id="JACKVH010000017">
    <property type="protein sequence ID" value="MCV7380946.1"/>
    <property type="molecule type" value="Genomic_DNA"/>
</dbReference>
<dbReference type="RefSeq" id="WP_083137485.1">
    <property type="nucleotide sequence ID" value="NZ_JACKVH010000017.1"/>
</dbReference>
<evidence type="ECO:0000256" key="1">
    <source>
        <dbReference type="ARBA" id="ARBA00008710"/>
    </source>
</evidence>
<dbReference type="GO" id="GO:0070967">
    <property type="term" value="F:coenzyme F420 binding"/>
    <property type="evidence" value="ECO:0007669"/>
    <property type="project" value="TreeGrafter"/>
</dbReference>
<evidence type="ECO:0000256" key="3">
    <source>
        <dbReference type="ARBA" id="ARBA00049106"/>
    </source>
</evidence>
<reference evidence="4" key="3">
    <citation type="journal article" date="2022" name="BMC Genomics">
        <title>Comparative genome analysis of mycobacteria focusing on tRNA and non-coding RNA.</title>
        <authorList>
            <person name="Behra P.R.K."/>
            <person name="Pettersson B.M.F."/>
            <person name="Ramesh M."/>
            <person name="Das S."/>
            <person name="Dasgupta S."/>
            <person name="Kirsebom L.A."/>
        </authorList>
    </citation>
    <scope>NUCLEOTIDE SEQUENCE</scope>
    <source>
        <strain evidence="4">CCUG 55640</strain>
    </source>
</reference>
<sequence length="142" mass="15700">MPEYTPPDLTLLGEDHIRAYRDSGGEVGYIWNGVPTLLLTTTGRRTGKQRTSALIFARDGGDYLVVASKGGAPSHPSWYVNLQANPEARIQVRADEFAVVARTASATEKPRLWQIVTGVWPNYDAYQTRTDRDIPVVILTPS</sequence>
<dbReference type="GO" id="GO:0005886">
    <property type="term" value="C:plasma membrane"/>
    <property type="evidence" value="ECO:0007669"/>
    <property type="project" value="TreeGrafter"/>
</dbReference>
<protein>
    <submittedName>
        <fullName evidence="4 5">Nitroreductase</fullName>
    </submittedName>
</protein>
<evidence type="ECO:0000313" key="6">
    <source>
        <dbReference type="Proteomes" id="UP000192319"/>
    </source>
</evidence>
<reference evidence="4" key="2">
    <citation type="submission" date="2020-07" db="EMBL/GenBank/DDBJ databases">
        <authorList>
            <person name="Pettersson B.M.F."/>
            <person name="Behra P.R.K."/>
            <person name="Ramesh M."/>
            <person name="Das S."/>
            <person name="Dasgupta S."/>
            <person name="Kirsebom L.A."/>
        </authorList>
    </citation>
    <scope>NUCLEOTIDE SEQUENCE</scope>
    <source>
        <strain evidence="4">CCUG 55640</strain>
    </source>
</reference>
<keyword evidence="6" id="KW-1185">Reference proteome</keyword>
<dbReference type="Proteomes" id="UP001141650">
    <property type="component" value="Unassembled WGS sequence"/>
</dbReference>
<dbReference type="Pfam" id="PF04075">
    <property type="entry name" value="F420H2_quin_red"/>
    <property type="match status" value="1"/>
</dbReference>
<evidence type="ECO:0000313" key="7">
    <source>
        <dbReference type="Proteomes" id="UP001141650"/>
    </source>
</evidence>
<gene>
    <name evidence="5" type="ORF">BST11_08500</name>
    <name evidence="4" type="ORF">H7K38_20150</name>
</gene>
<name>A0AA41XRD7_9MYCO</name>
<organism evidence="4 7">
    <name type="scientific">Mycobacterium alsense</name>
    <dbReference type="NCBI Taxonomy" id="324058"/>
    <lineage>
        <taxon>Bacteria</taxon>
        <taxon>Bacillati</taxon>
        <taxon>Actinomycetota</taxon>
        <taxon>Actinomycetes</taxon>
        <taxon>Mycobacteriales</taxon>
        <taxon>Mycobacteriaceae</taxon>
        <taxon>Mycobacterium</taxon>
    </lineage>
</organism>
<comment type="similarity">
    <text evidence="1">Belongs to the F420H(2)-dependent quinone reductase family.</text>
</comment>
<evidence type="ECO:0000256" key="2">
    <source>
        <dbReference type="ARBA" id="ARBA00023002"/>
    </source>
</evidence>
<reference evidence="5 6" key="1">
    <citation type="submission" date="2017-02" db="EMBL/GenBank/DDBJ databases">
        <title>The new phylogeny of genus Mycobacterium.</title>
        <authorList>
            <person name="Tortoli E."/>
            <person name="Trovato A."/>
            <person name="Cirillo D.M."/>
        </authorList>
    </citation>
    <scope>NUCLEOTIDE SEQUENCE [LARGE SCALE GENOMIC DNA]</scope>
    <source>
        <strain evidence="5 6">DSM 45230</strain>
    </source>
</reference>
<dbReference type="AlphaFoldDB" id="A0AA41XRD7"/>
<accession>A0AA41XRD7</accession>